<keyword evidence="4" id="KW-0274">FAD</keyword>
<dbReference type="Proteomes" id="UP001185069">
    <property type="component" value="Unassembled WGS sequence"/>
</dbReference>
<dbReference type="EC" id="1.8.1.4" evidence="7"/>
<dbReference type="Gene3D" id="3.30.390.30">
    <property type="match status" value="1"/>
</dbReference>
<dbReference type="PIRSF" id="PIRSF000350">
    <property type="entry name" value="Mercury_reductase_MerA"/>
    <property type="match status" value="1"/>
</dbReference>
<dbReference type="Pfam" id="PF02852">
    <property type="entry name" value="Pyr_redox_dim"/>
    <property type="match status" value="1"/>
</dbReference>
<evidence type="ECO:0000259" key="5">
    <source>
        <dbReference type="Pfam" id="PF02852"/>
    </source>
</evidence>
<organism evidence="7 8">
    <name type="scientific">Arthrobacter russicus</name>
    <dbReference type="NCBI Taxonomy" id="172040"/>
    <lineage>
        <taxon>Bacteria</taxon>
        <taxon>Bacillati</taxon>
        <taxon>Actinomycetota</taxon>
        <taxon>Actinomycetes</taxon>
        <taxon>Micrococcales</taxon>
        <taxon>Micrococcaceae</taxon>
        <taxon>Arthrobacter</taxon>
    </lineage>
</organism>
<dbReference type="InterPro" id="IPR036188">
    <property type="entry name" value="FAD/NAD-bd_sf"/>
</dbReference>
<dbReference type="SUPFAM" id="SSF51905">
    <property type="entry name" value="FAD/NAD(P)-binding domain"/>
    <property type="match status" value="1"/>
</dbReference>
<dbReference type="InterPro" id="IPR001100">
    <property type="entry name" value="Pyr_nuc-diS_OxRdtase"/>
</dbReference>
<accession>A0ABU1JCJ8</accession>
<dbReference type="InterPro" id="IPR004099">
    <property type="entry name" value="Pyr_nucl-diS_OxRdtase_dimer"/>
</dbReference>
<evidence type="ECO:0000259" key="6">
    <source>
        <dbReference type="Pfam" id="PF07992"/>
    </source>
</evidence>
<evidence type="ECO:0000256" key="4">
    <source>
        <dbReference type="ARBA" id="ARBA00022827"/>
    </source>
</evidence>
<dbReference type="SUPFAM" id="SSF55424">
    <property type="entry name" value="FAD/NAD-linked reductases, dimerisation (C-terminal) domain"/>
    <property type="match status" value="1"/>
</dbReference>
<proteinExistence type="inferred from homology"/>
<dbReference type="PRINTS" id="PR00368">
    <property type="entry name" value="FADPNR"/>
</dbReference>
<feature type="domain" description="Pyridine nucleotide-disulphide oxidoreductase dimerisation" evidence="5">
    <location>
        <begin position="364"/>
        <end position="469"/>
    </location>
</feature>
<protein>
    <submittedName>
        <fullName evidence="7">Dihydrolipoamide dehydrogenase</fullName>
        <ecNumber evidence="7">1.8.1.4</ecNumber>
    </submittedName>
</protein>
<evidence type="ECO:0000256" key="1">
    <source>
        <dbReference type="ARBA" id="ARBA00001974"/>
    </source>
</evidence>
<dbReference type="Pfam" id="PF07992">
    <property type="entry name" value="Pyr_redox_2"/>
    <property type="match status" value="1"/>
</dbReference>
<keyword evidence="7" id="KW-0560">Oxidoreductase</keyword>
<dbReference type="GO" id="GO:0004148">
    <property type="term" value="F:dihydrolipoyl dehydrogenase (NADH) activity"/>
    <property type="evidence" value="ECO:0007669"/>
    <property type="project" value="UniProtKB-EC"/>
</dbReference>
<dbReference type="PANTHER" id="PTHR43014:SF2">
    <property type="entry name" value="MERCURIC REDUCTASE"/>
    <property type="match status" value="1"/>
</dbReference>
<comment type="similarity">
    <text evidence="2">Belongs to the class-I pyridine nucleotide-disulfide oxidoreductase family.</text>
</comment>
<dbReference type="Gene3D" id="3.50.50.60">
    <property type="entry name" value="FAD/NAD(P)-binding domain"/>
    <property type="match status" value="2"/>
</dbReference>
<evidence type="ECO:0000256" key="2">
    <source>
        <dbReference type="ARBA" id="ARBA00007532"/>
    </source>
</evidence>
<dbReference type="InterPro" id="IPR016156">
    <property type="entry name" value="FAD/NAD-linked_Rdtase_dimer_sf"/>
</dbReference>
<reference evidence="7 8" key="1">
    <citation type="submission" date="2023-07" db="EMBL/GenBank/DDBJ databases">
        <title>Sequencing the genomes of 1000 actinobacteria strains.</title>
        <authorList>
            <person name="Klenk H.-P."/>
        </authorList>
    </citation>
    <scope>NUCLEOTIDE SEQUENCE [LARGE SCALE GENOMIC DNA]</scope>
    <source>
        <strain evidence="7 8">DSM 14555</strain>
    </source>
</reference>
<comment type="cofactor">
    <cofactor evidence="1">
        <name>FAD</name>
        <dbReference type="ChEBI" id="CHEBI:57692"/>
    </cofactor>
</comment>
<sequence length="478" mass="49994">MTEVRSAETFDVIVIGAGPVGENVADRMVKGGLSALLIESELVGGECSYWACMPSKALIRPATALRAARDLAGSREAISGELDVAAVLQRRNSFAANWEDQGQADWVSAAGIALMRGRAWLTGRLSVEISAPDSGTHLAQARHAVVLATGSVPNLPPIDGLAGLDFWGTREATSAASIPKSLAVLGGGVAGTELAQIYSRLGARVSQLVRGELLSNLPAPARELVRDALRADGVQLREHTSPQRIRRDSAGFHLELDGETVVADQLLVATGRTPATGDVGLAELGADGLFSDRGKLITDQSGRVAGTDWLYAVGDAAGKVLLTHQGKYEARITGDAIAAAAKGGFGGAAEPWSKFAQTADQYAVPSVIFTDPEVATVGRSAVQAEADGVVVDEVSLPIAVAGSSLYADGYRGWAQLLIDRDQQVLVGATFVGPDVAELLHSATVAIVGEVPLHRLWHAVPAYPTISEVWLRLLEKLGL</sequence>
<feature type="domain" description="FAD/NAD(P)-binding" evidence="6">
    <location>
        <begin position="10"/>
        <end position="325"/>
    </location>
</feature>
<keyword evidence="3" id="KW-0285">Flavoprotein</keyword>
<comment type="caution">
    <text evidence="7">The sequence shown here is derived from an EMBL/GenBank/DDBJ whole genome shotgun (WGS) entry which is preliminary data.</text>
</comment>
<evidence type="ECO:0000313" key="7">
    <source>
        <dbReference type="EMBL" id="MDR6269875.1"/>
    </source>
</evidence>
<dbReference type="RefSeq" id="WP_309798542.1">
    <property type="nucleotide sequence ID" value="NZ_BAAAHY010000005.1"/>
</dbReference>
<dbReference type="PANTHER" id="PTHR43014">
    <property type="entry name" value="MERCURIC REDUCTASE"/>
    <property type="match status" value="1"/>
</dbReference>
<dbReference type="EMBL" id="JAVDQF010000001">
    <property type="protein sequence ID" value="MDR6269875.1"/>
    <property type="molecule type" value="Genomic_DNA"/>
</dbReference>
<gene>
    <name evidence="7" type="ORF">JOE69_002113</name>
</gene>
<evidence type="ECO:0000313" key="8">
    <source>
        <dbReference type="Proteomes" id="UP001185069"/>
    </source>
</evidence>
<keyword evidence="8" id="KW-1185">Reference proteome</keyword>
<dbReference type="PRINTS" id="PR00411">
    <property type="entry name" value="PNDRDTASEI"/>
</dbReference>
<dbReference type="InterPro" id="IPR023753">
    <property type="entry name" value="FAD/NAD-binding_dom"/>
</dbReference>
<evidence type="ECO:0000256" key="3">
    <source>
        <dbReference type="ARBA" id="ARBA00022630"/>
    </source>
</evidence>
<name>A0ABU1JCJ8_9MICC</name>